<accession>A0A0M9AIY2</accession>
<dbReference type="Proteomes" id="UP000037729">
    <property type="component" value="Unassembled WGS sequence"/>
</dbReference>
<keyword evidence="2" id="KW-1185">Reference proteome</keyword>
<dbReference type="OrthoDB" id="351044at2157"/>
<evidence type="ECO:0000313" key="2">
    <source>
        <dbReference type="Proteomes" id="UP000037729"/>
    </source>
</evidence>
<comment type="caution">
    <text evidence="1">The sequence shown here is derived from an EMBL/GenBank/DDBJ whole genome shotgun (WGS) entry which is preliminary data.</text>
</comment>
<sequence>MNTATIDDERIEERIENPEPKHLLRLREGRVIGVHTDSYDIIGRVTEEGELEVASDGEVGVIVSIYILLGGGESQFAYLIYSNDSLGEKMELNIVGPGGESEPLEGLEVVSDE</sequence>
<dbReference type="PATRIC" id="fig|1705562.3.peg.2035"/>
<protein>
    <submittedName>
        <fullName evidence="1">Uncharacterized protein</fullName>
    </submittedName>
</protein>
<organism evidence="1 2">
    <name type="scientific">Haloarcula rubripromontorii</name>
    <dbReference type="NCBI Taxonomy" id="1705562"/>
    <lineage>
        <taxon>Archaea</taxon>
        <taxon>Methanobacteriati</taxon>
        <taxon>Methanobacteriota</taxon>
        <taxon>Stenosarchaea group</taxon>
        <taxon>Halobacteria</taxon>
        <taxon>Halobacteriales</taxon>
        <taxon>Haloarculaceae</taxon>
        <taxon>Haloarcula</taxon>
    </lineage>
</organism>
<proteinExistence type="predicted"/>
<gene>
    <name evidence="1" type="ORF">AMS69_17755</name>
</gene>
<dbReference type="RefSeq" id="WP_053969376.1">
    <property type="nucleotide sequence ID" value="NZ_LIUF01000008.1"/>
</dbReference>
<dbReference type="EMBL" id="LIUF01000008">
    <property type="protein sequence ID" value="KOX91571.1"/>
    <property type="molecule type" value="Genomic_DNA"/>
</dbReference>
<reference evidence="1 2" key="1">
    <citation type="submission" date="2015-08" db="EMBL/GenBank/DDBJ databases">
        <title>Genomes of Isolates from Cabo Rojo, PR.</title>
        <authorList>
            <person name="Sanchez-Nieves R.L."/>
            <person name="Montalvo-Rodriguez R."/>
        </authorList>
    </citation>
    <scope>NUCLEOTIDE SEQUENCE [LARGE SCALE GENOMIC DNA]</scope>
    <source>
        <strain evidence="1 2">SL3</strain>
    </source>
</reference>
<evidence type="ECO:0000313" key="1">
    <source>
        <dbReference type="EMBL" id="KOX91571.1"/>
    </source>
</evidence>
<name>A0A0M9AIY2_9EURY</name>
<dbReference type="AlphaFoldDB" id="A0A0M9AIY2"/>